<dbReference type="AlphaFoldDB" id="A0A2I2G6G6"/>
<dbReference type="Proteomes" id="UP000234275">
    <property type="component" value="Unassembled WGS sequence"/>
</dbReference>
<reference evidence="1 2" key="1">
    <citation type="submission" date="2016-12" db="EMBL/GenBank/DDBJ databases">
        <title>The genomes of Aspergillus section Nigri reveals drivers in fungal speciation.</title>
        <authorList>
            <consortium name="DOE Joint Genome Institute"/>
            <person name="Vesth T.C."/>
            <person name="Nybo J."/>
            <person name="Theobald S."/>
            <person name="Brandl J."/>
            <person name="Frisvad J.C."/>
            <person name="Nielsen K.F."/>
            <person name="Lyhne E.K."/>
            <person name="Kogle M.E."/>
            <person name="Kuo A."/>
            <person name="Riley R."/>
            <person name="Clum A."/>
            <person name="Nolan M."/>
            <person name="Lipzen A."/>
            <person name="Salamov A."/>
            <person name="Henrissat B."/>
            <person name="Wiebenga A."/>
            <person name="De Vries R.P."/>
            <person name="Grigoriev I.V."/>
            <person name="Mortensen U.H."/>
            <person name="Andersen M.R."/>
            <person name="Baker S.E."/>
        </authorList>
    </citation>
    <scope>NUCLEOTIDE SEQUENCE [LARGE SCALE GENOMIC DNA]</scope>
    <source>
        <strain evidence="1 2">IBT 23096</strain>
    </source>
</reference>
<sequence>MAVPDDHKYLSFIVEGDPYWRQELMYDGGYGKAYGNFYYLGSHWKQIWKYDNLEGDTIDERPTTVTVRTRLLAETLFYYEDKCVQYNTSTGGHEPVTCWNEFEIETQEFKGITGTKEEDGLRGTGTAVISDDSRGERRPIEPRISNRSLDGTLKYHIGLNLQKCARTDTYDLEK</sequence>
<dbReference type="EMBL" id="MSFO01000005">
    <property type="protein sequence ID" value="PLB48459.1"/>
    <property type="molecule type" value="Genomic_DNA"/>
</dbReference>
<evidence type="ECO:0000313" key="1">
    <source>
        <dbReference type="EMBL" id="PLB48459.1"/>
    </source>
</evidence>
<proteinExistence type="predicted"/>
<evidence type="ECO:0000313" key="2">
    <source>
        <dbReference type="Proteomes" id="UP000234275"/>
    </source>
</evidence>
<gene>
    <name evidence="1" type="ORF">P170DRAFT_465815</name>
</gene>
<name>A0A2I2G6G6_9EURO</name>
<dbReference type="RefSeq" id="XP_024703761.1">
    <property type="nucleotide sequence ID" value="XM_024852356.1"/>
</dbReference>
<accession>A0A2I2G6G6</accession>
<dbReference type="VEuPathDB" id="FungiDB:P170DRAFT_465815"/>
<dbReference type="GeneID" id="36560054"/>
<keyword evidence="2" id="KW-1185">Reference proteome</keyword>
<comment type="caution">
    <text evidence="1">The sequence shown here is derived from an EMBL/GenBank/DDBJ whole genome shotgun (WGS) entry which is preliminary data.</text>
</comment>
<protein>
    <submittedName>
        <fullName evidence="1">Uncharacterized protein</fullName>
    </submittedName>
</protein>
<organism evidence="1 2">
    <name type="scientific">Aspergillus steynii IBT 23096</name>
    <dbReference type="NCBI Taxonomy" id="1392250"/>
    <lineage>
        <taxon>Eukaryota</taxon>
        <taxon>Fungi</taxon>
        <taxon>Dikarya</taxon>
        <taxon>Ascomycota</taxon>
        <taxon>Pezizomycotina</taxon>
        <taxon>Eurotiomycetes</taxon>
        <taxon>Eurotiomycetidae</taxon>
        <taxon>Eurotiales</taxon>
        <taxon>Aspergillaceae</taxon>
        <taxon>Aspergillus</taxon>
        <taxon>Aspergillus subgen. Circumdati</taxon>
    </lineage>
</organism>